<evidence type="ECO:0000256" key="6">
    <source>
        <dbReference type="ARBA" id="ARBA00022840"/>
    </source>
</evidence>
<evidence type="ECO:0000256" key="10">
    <source>
        <dbReference type="PIRNR" id="PIRNR001563"/>
    </source>
</evidence>
<comment type="caution">
    <text evidence="13">The sequence shown here is derived from an EMBL/GenBank/DDBJ whole genome shotgun (WGS) entry which is preliminary data.</text>
</comment>
<dbReference type="GO" id="GO:0046872">
    <property type="term" value="F:metal ion binding"/>
    <property type="evidence" value="ECO:0007669"/>
    <property type="project" value="UniProtKB-KW"/>
</dbReference>
<evidence type="ECO:0000259" key="11">
    <source>
        <dbReference type="Pfam" id="PF02875"/>
    </source>
</evidence>
<keyword evidence="6 10" id="KW-0067">ATP-binding</keyword>
<dbReference type="SUPFAM" id="SSF53623">
    <property type="entry name" value="MurD-like peptide ligases, catalytic domain"/>
    <property type="match status" value="1"/>
</dbReference>
<evidence type="ECO:0000256" key="1">
    <source>
        <dbReference type="ARBA" id="ARBA00008276"/>
    </source>
</evidence>
<dbReference type="InterPro" id="IPR004101">
    <property type="entry name" value="Mur_ligase_C"/>
</dbReference>
<keyword evidence="4" id="KW-0479">Metal-binding</keyword>
<reference evidence="13 14" key="1">
    <citation type="submission" date="2019-05" db="EMBL/GenBank/DDBJ databases">
        <title>Genome-based reclassification of Lactobacillus casei as Lactobacillus casei subsp. casei. subsp.nov., description of Lactobacillus casei subsp. zeae subsp. nov., and emended description of Lactobacillus casei.</title>
        <authorList>
            <person name="Huang C.-H."/>
        </authorList>
    </citation>
    <scope>NUCLEOTIDE SEQUENCE [LARGE SCALE GENOMIC DNA]</scope>
    <source>
        <strain evidence="13 14">CRBIP24.44</strain>
    </source>
</reference>
<dbReference type="GO" id="GO:0008841">
    <property type="term" value="F:dihydrofolate synthase activity"/>
    <property type="evidence" value="ECO:0007669"/>
    <property type="project" value="TreeGrafter"/>
</dbReference>
<dbReference type="GO" id="GO:0004326">
    <property type="term" value="F:tetrahydrofolylpolyglutamate synthase activity"/>
    <property type="evidence" value="ECO:0007669"/>
    <property type="project" value="UniProtKB-EC"/>
</dbReference>
<dbReference type="Gene3D" id="3.40.1190.10">
    <property type="entry name" value="Mur-like, catalytic domain"/>
    <property type="match status" value="1"/>
</dbReference>
<dbReference type="GO" id="GO:0005524">
    <property type="term" value="F:ATP binding"/>
    <property type="evidence" value="ECO:0007669"/>
    <property type="project" value="UniProtKB-KW"/>
</dbReference>
<evidence type="ECO:0000256" key="9">
    <source>
        <dbReference type="ARBA" id="ARBA00047493"/>
    </source>
</evidence>
<feature type="domain" description="Mur ligase C-terminal" evidence="11">
    <location>
        <begin position="304"/>
        <end position="431"/>
    </location>
</feature>
<keyword evidence="3 10" id="KW-0436">Ligase</keyword>
<dbReference type="InterPro" id="IPR013221">
    <property type="entry name" value="Mur_ligase_cen"/>
</dbReference>
<evidence type="ECO:0000256" key="5">
    <source>
        <dbReference type="ARBA" id="ARBA00022741"/>
    </source>
</evidence>
<evidence type="ECO:0000313" key="13">
    <source>
        <dbReference type="EMBL" id="TLF37384.1"/>
    </source>
</evidence>
<dbReference type="Gene3D" id="3.90.190.20">
    <property type="entry name" value="Mur ligase, C-terminal domain"/>
    <property type="match status" value="1"/>
</dbReference>
<comment type="catalytic activity">
    <reaction evidence="9">
        <text>(6S)-5,6,7,8-tetrahydrofolyl-(gamma-L-Glu)(n) + L-glutamate + ATP = (6S)-5,6,7,8-tetrahydrofolyl-(gamma-L-Glu)(n+1) + ADP + phosphate + H(+)</text>
        <dbReference type="Rhea" id="RHEA:10580"/>
        <dbReference type="Rhea" id="RHEA-COMP:14738"/>
        <dbReference type="Rhea" id="RHEA-COMP:14740"/>
        <dbReference type="ChEBI" id="CHEBI:15378"/>
        <dbReference type="ChEBI" id="CHEBI:29985"/>
        <dbReference type="ChEBI" id="CHEBI:30616"/>
        <dbReference type="ChEBI" id="CHEBI:43474"/>
        <dbReference type="ChEBI" id="CHEBI:141005"/>
        <dbReference type="ChEBI" id="CHEBI:456216"/>
        <dbReference type="EC" id="6.3.2.17"/>
    </reaction>
</comment>
<dbReference type="InterPro" id="IPR036565">
    <property type="entry name" value="Mur-like_cat_sf"/>
</dbReference>
<comment type="similarity">
    <text evidence="1 10">Belongs to the folylpolyglutamate synthase family.</text>
</comment>
<name>A0A5R8LJH4_LACZE</name>
<evidence type="ECO:0000313" key="14">
    <source>
        <dbReference type="Proteomes" id="UP000309885"/>
    </source>
</evidence>
<organism evidence="13 14">
    <name type="scientific">Lacticaseibacillus zeae</name>
    <name type="common">Lactobacillus zeae</name>
    <dbReference type="NCBI Taxonomy" id="57037"/>
    <lineage>
        <taxon>Bacteria</taxon>
        <taxon>Bacillati</taxon>
        <taxon>Bacillota</taxon>
        <taxon>Bacilli</taxon>
        <taxon>Lactobacillales</taxon>
        <taxon>Lactobacillaceae</taxon>
        <taxon>Lacticaseibacillus</taxon>
    </lineage>
</organism>
<dbReference type="EC" id="6.3.2.17" evidence="2"/>
<evidence type="ECO:0000256" key="7">
    <source>
        <dbReference type="ARBA" id="ARBA00022842"/>
    </source>
</evidence>
<dbReference type="InterPro" id="IPR036615">
    <property type="entry name" value="Mur_ligase_C_dom_sf"/>
</dbReference>
<dbReference type="Pfam" id="PF08245">
    <property type="entry name" value="Mur_ligase_M"/>
    <property type="match status" value="1"/>
</dbReference>
<dbReference type="NCBIfam" id="TIGR01499">
    <property type="entry name" value="folC"/>
    <property type="match status" value="1"/>
</dbReference>
<dbReference type="GO" id="GO:0005737">
    <property type="term" value="C:cytoplasm"/>
    <property type="evidence" value="ECO:0007669"/>
    <property type="project" value="TreeGrafter"/>
</dbReference>
<dbReference type="Proteomes" id="UP000309885">
    <property type="component" value="Unassembled WGS sequence"/>
</dbReference>
<evidence type="ECO:0000256" key="4">
    <source>
        <dbReference type="ARBA" id="ARBA00022723"/>
    </source>
</evidence>
<dbReference type="SUPFAM" id="SSF53244">
    <property type="entry name" value="MurD-like peptide ligases, peptide-binding domain"/>
    <property type="match status" value="1"/>
</dbReference>
<dbReference type="EMBL" id="VBWO01000015">
    <property type="protein sequence ID" value="TLF37384.1"/>
    <property type="molecule type" value="Genomic_DNA"/>
</dbReference>
<dbReference type="PANTHER" id="PTHR11136">
    <property type="entry name" value="FOLYLPOLYGLUTAMATE SYNTHASE-RELATED"/>
    <property type="match status" value="1"/>
</dbReference>
<dbReference type="RefSeq" id="WP_138131763.1">
    <property type="nucleotide sequence ID" value="NZ_VBWO01000015.1"/>
</dbReference>
<dbReference type="AlphaFoldDB" id="A0A5R8LJH4"/>
<dbReference type="InterPro" id="IPR001645">
    <property type="entry name" value="Folylpolyglutamate_synth"/>
</dbReference>
<keyword evidence="5 10" id="KW-0547">Nucleotide-binding</keyword>
<proteinExistence type="inferred from homology"/>
<dbReference type="PANTHER" id="PTHR11136:SF0">
    <property type="entry name" value="DIHYDROFOLATE SYNTHETASE-RELATED"/>
    <property type="match status" value="1"/>
</dbReference>
<evidence type="ECO:0000259" key="12">
    <source>
        <dbReference type="Pfam" id="PF08245"/>
    </source>
</evidence>
<sequence>MTEHNSYRKVLARIPRVMLYDDSLNRVDLLRRILKQLGSPDMTFPTIHICGTNGKGSTSTMIAQILQNEGYRVGLFTSPSLLDEREDIQYNRRMIAEDEFLAAYAILIRKMAELNLTQADISFFETWYLVAIIFFAQKHVDYAVIECGLGGELDATNATSNVKFAVFTKIALDHMKILGNTIEEIATAKSKIIKSDSMIVIDYPAQASVAHDIIAARAKEQHAKLWVDQDFEINLLSSGLTSNLIDVRLNGRWHRVLKFSLAGKYQIDNLATVLKWCSAFNASEPRKIKDSSILAMINSVTFPGRMEELSSRPTLVIDGAHNLNGIDALVKTLLAAIPNRKLTVLVGFLRDKQVALCVNRLLDLPQATFVVSTPDNPERAMSADELYHIFEENDKMQEDHALYNASSASAAVDYIRANADDQMIYVAMGSFYFINQVKMAWDSRGYQATQ</sequence>
<evidence type="ECO:0000256" key="2">
    <source>
        <dbReference type="ARBA" id="ARBA00013025"/>
    </source>
</evidence>
<accession>A0A5R8LJH4</accession>
<dbReference type="PIRSF" id="PIRSF001563">
    <property type="entry name" value="Folylpolyglu_synth"/>
    <property type="match status" value="1"/>
</dbReference>
<protein>
    <recommendedName>
        <fullName evidence="2">tetrahydrofolate synthase</fullName>
        <ecNumber evidence="2">6.3.2.17</ecNumber>
    </recommendedName>
    <alternativeName>
        <fullName evidence="8">Tetrahydrofolylpolyglutamate synthase</fullName>
    </alternativeName>
</protein>
<evidence type="ECO:0000256" key="3">
    <source>
        <dbReference type="ARBA" id="ARBA00022598"/>
    </source>
</evidence>
<keyword evidence="7" id="KW-0460">Magnesium</keyword>
<feature type="domain" description="Mur ligase central" evidence="12">
    <location>
        <begin position="49"/>
        <end position="273"/>
    </location>
</feature>
<dbReference type="Pfam" id="PF02875">
    <property type="entry name" value="Mur_ligase_C"/>
    <property type="match status" value="1"/>
</dbReference>
<gene>
    <name evidence="13" type="ORF">FEI15_13090</name>
</gene>
<evidence type="ECO:0000256" key="8">
    <source>
        <dbReference type="ARBA" id="ARBA00030592"/>
    </source>
</evidence>